<feature type="chain" id="PRO_5040192805" evidence="3">
    <location>
        <begin position="17"/>
        <end position="357"/>
    </location>
</feature>
<dbReference type="Pfam" id="PF00112">
    <property type="entry name" value="Peptidase_C1"/>
    <property type="match status" value="1"/>
</dbReference>
<evidence type="ECO:0000313" key="6">
    <source>
        <dbReference type="EMBL" id="CAG9798782.1"/>
    </source>
</evidence>
<dbReference type="SMART" id="SM00645">
    <property type="entry name" value="Pept_C1"/>
    <property type="match status" value="1"/>
</dbReference>
<dbReference type="Proteomes" id="UP001153620">
    <property type="component" value="Chromosome 1"/>
</dbReference>
<dbReference type="InterPro" id="IPR000668">
    <property type="entry name" value="Peptidase_C1A_C"/>
</dbReference>
<comment type="similarity">
    <text evidence="1">Belongs to the peptidase C1 family.</text>
</comment>
<accession>A0A9N9WP67</accession>
<organism evidence="6 7">
    <name type="scientific">Chironomus riparius</name>
    <dbReference type="NCBI Taxonomy" id="315576"/>
    <lineage>
        <taxon>Eukaryota</taxon>
        <taxon>Metazoa</taxon>
        <taxon>Ecdysozoa</taxon>
        <taxon>Arthropoda</taxon>
        <taxon>Hexapoda</taxon>
        <taxon>Insecta</taxon>
        <taxon>Pterygota</taxon>
        <taxon>Neoptera</taxon>
        <taxon>Endopterygota</taxon>
        <taxon>Diptera</taxon>
        <taxon>Nematocera</taxon>
        <taxon>Chironomoidea</taxon>
        <taxon>Chironomidae</taxon>
        <taxon>Chironominae</taxon>
        <taxon>Chironomus</taxon>
    </lineage>
</organism>
<dbReference type="FunFam" id="3.90.70.10:FF:000332">
    <property type="entry name" value="Cathepsin L1"/>
    <property type="match status" value="1"/>
</dbReference>
<evidence type="ECO:0000256" key="3">
    <source>
        <dbReference type="SAM" id="SignalP"/>
    </source>
</evidence>
<dbReference type="AlphaFoldDB" id="A0A9N9WP67"/>
<dbReference type="Pfam" id="PF08246">
    <property type="entry name" value="Inhibitor_I29"/>
    <property type="match status" value="1"/>
</dbReference>
<dbReference type="EMBL" id="OU895877">
    <property type="protein sequence ID" value="CAG9798782.1"/>
    <property type="molecule type" value="Genomic_DNA"/>
</dbReference>
<evidence type="ECO:0000313" key="7">
    <source>
        <dbReference type="Proteomes" id="UP001153620"/>
    </source>
</evidence>
<protein>
    <submittedName>
        <fullName evidence="6">Uncharacterized protein</fullName>
    </submittedName>
</protein>
<evidence type="ECO:0000259" key="5">
    <source>
        <dbReference type="SMART" id="SM00848"/>
    </source>
</evidence>
<evidence type="ECO:0000256" key="1">
    <source>
        <dbReference type="ARBA" id="ARBA00008455"/>
    </source>
</evidence>
<dbReference type="PANTHER" id="PTHR12411">
    <property type="entry name" value="CYSTEINE PROTEASE FAMILY C1-RELATED"/>
    <property type="match status" value="1"/>
</dbReference>
<name>A0A9N9WP67_9DIPT</name>
<feature type="signal peptide" evidence="3">
    <location>
        <begin position="1"/>
        <end position="16"/>
    </location>
</feature>
<keyword evidence="3" id="KW-0732">Signal</keyword>
<evidence type="ECO:0000256" key="2">
    <source>
        <dbReference type="ARBA" id="ARBA00023157"/>
    </source>
</evidence>
<reference evidence="6" key="2">
    <citation type="submission" date="2022-10" db="EMBL/GenBank/DDBJ databases">
        <authorList>
            <consortium name="ENA_rothamsted_submissions"/>
            <consortium name="culmorum"/>
            <person name="King R."/>
        </authorList>
    </citation>
    <scope>NUCLEOTIDE SEQUENCE</scope>
</reference>
<dbReference type="GO" id="GO:0006508">
    <property type="term" value="P:proteolysis"/>
    <property type="evidence" value="ECO:0007669"/>
    <property type="project" value="InterPro"/>
</dbReference>
<evidence type="ECO:0000259" key="4">
    <source>
        <dbReference type="SMART" id="SM00645"/>
    </source>
</evidence>
<feature type="domain" description="Cathepsin propeptide inhibitor" evidence="5">
    <location>
        <begin position="40"/>
        <end position="97"/>
    </location>
</feature>
<dbReference type="SMART" id="SM00848">
    <property type="entry name" value="Inhibitor_I29"/>
    <property type="match status" value="1"/>
</dbReference>
<reference evidence="6" key="1">
    <citation type="submission" date="2022-01" db="EMBL/GenBank/DDBJ databases">
        <authorList>
            <person name="King R."/>
        </authorList>
    </citation>
    <scope>NUCLEOTIDE SEQUENCE</scope>
</reference>
<keyword evidence="2" id="KW-1015">Disulfide bond</keyword>
<keyword evidence="7" id="KW-1185">Reference proteome</keyword>
<dbReference type="InterPro" id="IPR038765">
    <property type="entry name" value="Papain-like_cys_pep_sf"/>
</dbReference>
<dbReference type="InterPro" id="IPR013128">
    <property type="entry name" value="Peptidase_C1A"/>
</dbReference>
<dbReference type="Gene3D" id="3.90.70.10">
    <property type="entry name" value="Cysteine proteinases"/>
    <property type="match status" value="1"/>
</dbReference>
<sequence>MITLIILALGAVSILGLSINTDDGGINVISSDNKLNEKLWHKFKHDFNKSYESFNETTARREIFYENLRIIHRHNQMKDKTFKIAVNQFADMTFEELYKQNNFEEDDFYETTDFKDFEPPNIVLFTDNNFNKTTPDNFDWRDKGINFPVKNQGRCGSCYAFVGLEALESAFYIKTGKSFVFSRQEIVDCATSHGTKGCDGGILDGVYSYIDKTGGLSLQNNYPYIENQSQCEKNVKRVNFRIKEMIEFEREDEELLKKALYNAGPIIGVIDSLNDSFYRYSSGIYYEEGCNDETRMPTHAILLIGYGTENGLDFWTFKNSYGNKWGESGYMRIARNRNNHCKIASFNLIPIIDESQE</sequence>
<dbReference type="OrthoDB" id="10253408at2759"/>
<dbReference type="SUPFAM" id="SSF54001">
    <property type="entry name" value="Cysteine proteinases"/>
    <property type="match status" value="1"/>
</dbReference>
<dbReference type="InterPro" id="IPR039417">
    <property type="entry name" value="Peptidase_C1A_papain-like"/>
</dbReference>
<gene>
    <name evidence="6" type="ORF">CHIRRI_LOCUS1760</name>
</gene>
<feature type="domain" description="Peptidase C1A papain C-terminal" evidence="4">
    <location>
        <begin position="134"/>
        <end position="351"/>
    </location>
</feature>
<proteinExistence type="inferred from homology"/>
<dbReference type="GO" id="GO:0008234">
    <property type="term" value="F:cysteine-type peptidase activity"/>
    <property type="evidence" value="ECO:0007669"/>
    <property type="project" value="InterPro"/>
</dbReference>
<dbReference type="PRINTS" id="PR00705">
    <property type="entry name" value="PAPAIN"/>
</dbReference>
<dbReference type="InterPro" id="IPR013201">
    <property type="entry name" value="Prot_inhib_I29"/>
</dbReference>
<dbReference type="CDD" id="cd02248">
    <property type="entry name" value="Peptidase_C1A"/>
    <property type="match status" value="1"/>
</dbReference>